<evidence type="ECO:0000256" key="2">
    <source>
        <dbReference type="ARBA" id="ARBA00023315"/>
    </source>
</evidence>
<dbReference type="Pfam" id="PF13302">
    <property type="entry name" value="Acetyltransf_3"/>
    <property type="match status" value="1"/>
</dbReference>
<keyword evidence="2" id="KW-0012">Acyltransferase</keyword>
<evidence type="ECO:0000256" key="1">
    <source>
        <dbReference type="ARBA" id="ARBA00022679"/>
    </source>
</evidence>
<keyword evidence="6" id="KW-1185">Reference proteome</keyword>
<dbReference type="PANTHER" id="PTHR43792">
    <property type="entry name" value="GNAT FAMILY, PUTATIVE (AFU_ORTHOLOGUE AFUA_3G00765)-RELATED-RELATED"/>
    <property type="match status" value="1"/>
</dbReference>
<dbReference type="PROSITE" id="PS51186">
    <property type="entry name" value="GNAT"/>
    <property type="match status" value="1"/>
</dbReference>
<dbReference type="RefSeq" id="WP_212691349.1">
    <property type="nucleotide sequence ID" value="NZ_CP058561.1"/>
</dbReference>
<dbReference type="SUPFAM" id="SSF55729">
    <property type="entry name" value="Acyl-CoA N-acyltransferases (Nat)"/>
    <property type="match status" value="1"/>
</dbReference>
<organism evidence="5 6">
    <name type="scientific">Vallitalea guaymasensis</name>
    <dbReference type="NCBI Taxonomy" id="1185412"/>
    <lineage>
        <taxon>Bacteria</taxon>
        <taxon>Bacillati</taxon>
        <taxon>Bacillota</taxon>
        <taxon>Clostridia</taxon>
        <taxon>Lachnospirales</taxon>
        <taxon>Vallitaleaceae</taxon>
        <taxon>Vallitalea</taxon>
    </lineage>
</organism>
<evidence type="ECO:0000256" key="3">
    <source>
        <dbReference type="ARBA" id="ARBA00038502"/>
    </source>
</evidence>
<dbReference type="InterPro" id="IPR000182">
    <property type="entry name" value="GNAT_dom"/>
</dbReference>
<reference evidence="5 6" key="1">
    <citation type="submission" date="2020-07" db="EMBL/GenBank/DDBJ databases">
        <title>Vallitalea guaymasensis genome.</title>
        <authorList>
            <person name="Postec A."/>
        </authorList>
    </citation>
    <scope>NUCLEOTIDE SEQUENCE [LARGE SCALE GENOMIC DNA]</scope>
    <source>
        <strain evidence="5 6">Ra1766G1</strain>
    </source>
</reference>
<dbReference type="InterPro" id="IPR016181">
    <property type="entry name" value="Acyl_CoA_acyltransferase"/>
</dbReference>
<feature type="domain" description="N-acetyltransferase" evidence="4">
    <location>
        <begin position="12"/>
        <end position="179"/>
    </location>
</feature>
<proteinExistence type="inferred from homology"/>
<dbReference type="GO" id="GO:0008999">
    <property type="term" value="F:protein-N-terminal-alanine acetyltransferase activity"/>
    <property type="evidence" value="ECO:0007669"/>
    <property type="project" value="TreeGrafter"/>
</dbReference>
<keyword evidence="1" id="KW-0808">Transferase</keyword>
<dbReference type="AlphaFoldDB" id="A0A8J8MEB0"/>
<protein>
    <submittedName>
        <fullName evidence="5">GNAT family N-acetyltransferase</fullName>
    </submittedName>
</protein>
<evidence type="ECO:0000259" key="4">
    <source>
        <dbReference type="PROSITE" id="PS51186"/>
    </source>
</evidence>
<dbReference type="Gene3D" id="3.40.630.30">
    <property type="match status" value="1"/>
</dbReference>
<accession>A0A8J8MEB0</accession>
<sequence>MYKKPYIASDRIILRLAEKNDTDEVYKYHLRNKDYLAPFEPEHNDRYYTRERWEKLNQRSLKDAEEGKAIRLFIFRKEDNKRVIGELNFEFIMKKPMCSCEIGYSMDEHEQGKGYMTEAVKLGTDYVFRELNLMRISGGYSKSNEKSGNVMRKAGFVGNNLIKNYMLINGKWEDIIYCYLYNNNWKDE</sequence>
<dbReference type="GO" id="GO:0005737">
    <property type="term" value="C:cytoplasm"/>
    <property type="evidence" value="ECO:0007669"/>
    <property type="project" value="TreeGrafter"/>
</dbReference>
<dbReference type="EMBL" id="CP058561">
    <property type="protein sequence ID" value="QUH31293.1"/>
    <property type="molecule type" value="Genomic_DNA"/>
</dbReference>
<evidence type="ECO:0000313" key="6">
    <source>
        <dbReference type="Proteomes" id="UP000677305"/>
    </source>
</evidence>
<evidence type="ECO:0000313" key="5">
    <source>
        <dbReference type="EMBL" id="QUH31293.1"/>
    </source>
</evidence>
<dbReference type="KEGG" id="vgu:HYG85_21140"/>
<name>A0A8J8MEB0_9FIRM</name>
<dbReference type="InterPro" id="IPR051531">
    <property type="entry name" value="N-acetyltransferase"/>
</dbReference>
<dbReference type="PANTHER" id="PTHR43792:SF8">
    <property type="entry name" value="[RIBOSOMAL PROTEIN US5]-ALANINE N-ACETYLTRANSFERASE"/>
    <property type="match status" value="1"/>
</dbReference>
<gene>
    <name evidence="5" type="ORF">HYG85_21140</name>
</gene>
<dbReference type="Proteomes" id="UP000677305">
    <property type="component" value="Chromosome"/>
</dbReference>
<comment type="similarity">
    <text evidence="3">Belongs to the acetyltransferase family. RimJ subfamily.</text>
</comment>